<dbReference type="GO" id="GO:0017004">
    <property type="term" value="P:cytochrome complex assembly"/>
    <property type="evidence" value="ECO:0007669"/>
    <property type="project" value="InterPro"/>
</dbReference>
<evidence type="ECO:0000313" key="8">
    <source>
        <dbReference type="EMBL" id="CDX00887.1"/>
    </source>
</evidence>
<keyword evidence="3 6" id="KW-0812">Transmembrane</keyword>
<feature type="transmembrane region" description="Helical" evidence="6">
    <location>
        <begin position="135"/>
        <end position="158"/>
    </location>
</feature>
<gene>
    <name evidence="8" type="ORF">DPCES_1000</name>
</gene>
<evidence type="ECO:0000256" key="3">
    <source>
        <dbReference type="ARBA" id="ARBA00022692"/>
    </source>
</evidence>
<feature type="transmembrane region" description="Helical" evidence="6">
    <location>
        <begin position="54"/>
        <end position="76"/>
    </location>
</feature>
<dbReference type="GO" id="GO:0016020">
    <property type="term" value="C:membrane"/>
    <property type="evidence" value="ECO:0007669"/>
    <property type="project" value="UniProtKB-SubCell"/>
</dbReference>
<organism evidence="8">
    <name type="scientific">Desulfitobacterium hafniense</name>
    <name type="common">Desulfitobacterium frappieri</name>
    <dbReference type="NCBI Taxonomy" id="49338"/>
    <lineage>
        <taxon>Bacteria</taxon>
        <taxon>Bacillati</taxon>
        <taxon>Bacillota</taxon>
        <taxon>Clostridia</taxon>
        <taxon>Eubacteriales</taxon>
        <taxon>Desulfitobacteriaceae</taxon>
        <taxon>Desulfitobacterium</taxon>
    </lineage>
</organism>
<evidence type="ECO:0000259" key="7">
    <source>
        <dbReference type="Pfam" id="PF02683"/>
    </source>
</evidence>
<dbReference type="EMBL" id="LK996017">
    <property type="protein sequence ID" value="CDX00887.1"/>
    <property type="molecule type" value="Genomic_DNA"/>
</dbReference>
<dbReference type="PATRIC" id="fig|49338.4.peg.1081"/>
<dbReference type="RefSeq" id="WP_011461897.1">
    <property type="nucleotide sequence ID" value="NZ_LK996017.1"/>
</dbReference>
<keyword evidence="4 6" id="KW-1133">Transmembrane helix</keyword>
<evidence type="ECO:0000256" key="6">
    <source>
        <dbReference type="SAM" id="Phobius"/>
    </source>
</evidence>
<feature type="domain" description="Cytochrome C biogenesis protein transmembrane" evidence="7">
    <location>
        <begin position="5"/>
        <end position="228"/>
    </location>
</feature>
<dbReference type="Pfam" id="PF02683">
    <property type="entry name" value="DsbD_TM"/>
    <property type="match status" value="1"/>
</dbReference>
<comment type="subcellular location">
    <subcellularLocation>
        <location evidence="1">Membrane</location>
        <topology evidence="1">Multi-pass membrane protein</topology>
    </subcellularLocation>
</comment>
<accession>A0A098AXQ3</accession>
<evidence type="ECO:0000256" key="2">
    <source>
        <dbReference type="ARBA" id="ARBA00006143"/>
    </source>
</evidence>
<sequence>MSTTVFIVAFAAGILSFLSPCIIPMLSVYFSLITGLTVSELKDDRLSITLRRRIMKNTVAFVAGFSLVFIAAGAVAGELGSILGRWQIYLNILGGTVILFLALKMLGFFELSFLNKLQWEPKFFENLRNKAAKSAWSSFIVGLLFSIACSHCIAPTLYSILALAGATQSAGSGMLVMFFFSLGLAVPYILAGMSFNKVVNLLKRYRRKQVIAERLAGILMLYMAYIIYTNRLTELTGFLGRFMPNLPLGM</sequence>
<protein>
    <submittedName>
        <fullName evidence="8">Cytochrome c biogenesis protein</fullName>
    </submittedName>
</protein>
<feature type="transmembrane region" description="Helical" evidence="6">
    <location>
        <begin position="88"/>
        <end position="114"/>
    </location>
</feature>
<proteinExistence type="inferred from homology"/>
<dbReference type="AlphaFoldDB" id="A0A098AXQ3"/>
<reference evidence="8" key="1">
    <citation type="submission" date="2014-07" db="EMBL/GenBank/DDBJ databases">
        <authorList>
            <person name="Hornung V.Bastian."/>
        </authorList>
    </citation>
    <scope>NUCLEOTIDE SEQUENCE</scope>
    <source>
        <strain evidence="8">PCE-S</strain>
    </source>
</reference>
<feature type="transmembrane region" description="Helical" evidence="6">
    <location>
        <begin position="211"/>
        <end position="228"/>
    </location>
</feature>
<dbReference type="InterPro" id="IPR003834">
    <property type="entry name" value="Cyt_c_assmbl_TM_dom"/>
</dbReference>
<feature type="transmembrane region" description="Helical" evidence="6">
    <location>
        <begin position="170"/>
        <end position="190"/>
    </location>
</feature>
<evidence type="ECO:0000256" key="5">
    <source>
        <dbReference type="ARBA" id="ARBA00023136"/>
    </source>
</evidence>
<keyword evidence="5 6" id="KW-0472">Membrane</keyword>
<feature type="transmembrane region" description="Helical" evidence="6">
    <location>
        <begin position="6"/>
        <end position="33"/>
    </location>
</feature>
<name>A0A098AXQ3_DESHA</name>
<dbReference type="PANTHER" id="PTHR31272">
    <property type="entry name" value="CYTOCHROME C-TYPE BIOGENESIS PROTEIN HI_1454-RELATED"/>
    <property type="match status" value="1"/>
</dbReference>
<dbReference type="InterPro" id="IPR051790">
    <property type="entry name" value="Cytochrome_c-biogenesis_DsbD"/>
</dbReference>
<comment type="similarity">
    <text evidence="2">Belongs to the DsbD family.</text>
</comment>
<evidence type="ECO:0000256" key="4">
    <source>
        <dbReference type="ARBA" id="ARBA00022989"/>
    </source>
</evidence>
<dbReference type="PANTHER" id="PTHR31272:SF4">
    <property type="entry name" value="CYTOCHROME C-TYPE BIOGENESIS PROTEIN HI_1454-RELATED"/>
    <property type="match status" value="1"/>
</dbReference>
<evidence type="ECO:0000256" key="1">
    <source>
        <dbReference type="ARBA" id="ARBA00004141"/>
    </source>
</evidence>